<feature type="transmembrane region" description="Helical" evidence="2">
    <location>
        <begin position="152"/>
        <end position="175"/>
    </location>
</feature>
<dbReference type="OrthoDB" id="10020794at2759"/>
<evidence type="ECO:0000256" key="1">
    <source>
        <dbReference type="SAM" id="MobiDB-lite"/>
    </source>
</evidence>
<name>A0A210QZ14_MIZYE</name>
<proteinExistence type="predicted"/>
<keyword evidence="2" id="KW-0472">Membrane</keyword>
<protein>
    <submittedName>
        <fullName evidence="3">Uncharacterized protein</fullName>
    </submittedName>
</protein>
<evidence type="ECO:0000313" key="3">
    <source>
        <dbReference type="EMBL" id="OWF53980.1"/>
    </source>
</evidence>
<feature type="region of interest" description="Disordered" evidence="1">
    <location>
        <begin position="1"/>
        <end position="26"/>
    </location>
</feature>
<dbReference type="Proteomes" id="UP000242188">
    <property type="component" value="Unassembled WGS sequence"/>
</dbReference>
<dbReference type="EMBL" id="NEDP02001165">
    <property type="protein sequence ID" value="OWF53980.1"/>
    <property type="molecule type" value="Genomic_DNA"/>
</dbReference>
<reference evidence="3 4" key="1">
    <citation type="journal article" date="2017" name="Nat. Ecol. Evol.">
        <title>Scallop genome provides insights into evolution of bilaterian karyotype and development.</title>
        <authorList>
            <person name="Wang S."/>
            <person name="Zhang J."/>
            <person name="Jiao W."/>
            <person name="Li J."/>
            <person name="Xun X."/>
            <person name="Sun Y."/>
            <person name="Guo X."/>
            <person name="Huan P."/>
            <person name="Dong B."/>
            <person name="Zhang L."/>
            <person name="Hu X."/>
            <person name="Sun X."/>
            <person name="Wang J."/>
            <person name="Zhao C."/>
            <person name="Wang Y."/>
            <person name="Wang D."/>
            <person name="Huang X."/>
            <person name="Wang R."/>
            <person name="Lv J."/>
            <person name="Li Y."/>
            <person name="Zhang Z."/>
            <person name="Liu B."/>
            <person name="Lu W."/>
            <person name="Hui Y."/>
            <person name="Liang J."/>
            <person name="Zhou Z."/>
            <person name="Hou R."/>
            <person name="Li X."/>
            <person name="Liu Y."/>
            <person name="Li H."/>
            <person name="Ning X."/>
            <person name="Lin Y."/>
            <person name="Zhao L."/>
            <person name="Xing Q."/>
            <person name="Dou J."/>
            <person name="Li Y."/>
            <person name="Mao J."/>
            <person name="Guo H."/>
            <person name="Dou H."/>
            <person name="Li T."/>
            <person name="Mu C."/>
            <person name="Jiang W."/>
            <person name="Fu Q."/>
            <person name="Fu X."/>
            <person name="Miao Y."/>
            <person name="Liu J."/>
            <person name="Yu Q."/>
            <person name="Li R."/>
            <person name="Liao H."/>
            <person name="Li X."/>
            <person name="Kong Y."/>
            <person name="Jiang Z."/>
            <person name="Chourrout D."/>
            <person name="Li R."/>
            <person name="Bao Z."/>
        </authorList>
    </citation>
    <scope>NUCLEOTIDE SEQUENCE [LARGE SCALE GENOMIC DNA]</scope>
    <source>
        <strain evidence="3 4">PY_sf001</strain>
    </source>
</reference>
<keyword evidence="4" id="KW-1185">Reference proteome</keyword>
<dbReference type="AlphaFoldDB" id="A0A210QZ14"/>
<evidence type="ECO:0000313" key="4">
    <source>
        <dbReference type="Proteomes" id="UP000242188"/>
    </source>
</evidence>
<keyword evidence="2" id="KW-1133">Transmembrane helix</keyword>
<accession>A0A210QZ14</accession>
<gene>
    <name evidence="3" type="ORF">KP79_PYT25437</name>
</gene>
<comment type="caution">
    <text evidence="3">The sequence shown here is derived from an EMBL/GenBank/DDBJ whole genome shotgun (WGS) entry which is preliminary data.</text>
</comment>
<keyword evidence="2" id="KW-0812">Transmembrane</keyword>
<dbReference type="InterPro" id="IPR025333">
    <property type="entry name" value="DUF4239"/>
</dbReference>
<feature type="transmembrane region" description="Helical" evidence="2">
    <location>
        <begin position="34"/>
        <end position="55"/>
    </location>
</feature>
<organism evidence="3 4">
    <name type="scientific">Mizuhopecten yessoensis</name>
    <name type="common">Japanese scallop</name>
    <name type="synonym">Patinopecten yessoensis</name>
    <dbReference type="NCBI Taxonomy" id="6573"/>
    <lineage>
        <taxon>Eukaryota</taxon>
        <taxon>Metazoa</taxon>
        <taxon>Spiralia</taxon>
        <taxon>Lophotrochozoa</taxon>
        <taxon>Mollusca</taxon>
        <taxon>Bivalvia</taxon>
        <taxon>Autobranchia</taxon>
        <taxon>Pteriomorphia</taxon>
        <taxon>Pectinida</taxon>
        <taxon>Pectinoidea</taxon>
        <taxon>Pectinidae</taxon>
        <taxon>Mizuhopecten</taxon>
    </lineage>
</organism>
<feature type="compositionally biased region" description="Acidic residues" evidence="1">
    <location>
        <begin position="9"/>
        <end position="25"/>
    </location>
</feature>
<sequence length="381" mass="42677">MATSTISEPEPETTTEPESEPEVEPLPEPTTIELFVPTATILVLGVIACVLLYCLSHRKRLFAKCSWKKRIQGISLDHAITVQRDEKYSFLTTRDVIALKRLEAFQNNFCGLLKICIAPMVSLVASPLALLLYQPIVTYCWPKSSFPTRPNINDAIGCFLVPAGMVYAFMFGFAFQHVYHGHIKVGDNIQEKVGVMRELVWILKNLDGVSEAIMLEIVDMLKAQLINELCLVQGINDQISADTWSILSLLNKRGDRTDNNSLSKDLVHDSAMDVVLYREIMRCLRTLRTLTDACQSVAGMPLFHFLGVLLISAQSYHIQLGMCVITVVSISMLCYAVSDLDSPFHGFFRVDLTVISSMVMELQMHAYYLKSTKSGKATFVH</sequence>
<evidence type="ECO:0000256" key="2">
    <source>
        <dbReference type="SAM" id="Phobius"/>
    </source>
</evidence>
<feature type="transmembrane region" description="Helical" evidence="2">
    <location>
        <begin position="318"/>
        <end position="337"/>
    </location>
</feature>
<dbReference type="Pfam" id="PF14023">
    <property type="entry name" value="Bestrophin-like"/>
    <property type="match status" value="1"/>
</dbReference>
<feature type="transmembrane region" description="Helical" evidence="2">
    <location>
        <begin position="109"/>
        <end position="132"/>
    </location>
</feature>